<evidence type="ECO:0000256" key="1">
    <source>
        <dbReference type="ARBA" id="ARBA00008898"/>
    </source>
</evidence>
<evidence type="ECO:0000256" key="2">
    <source>
        <dbReference type="ARBA" id="ARBA00023002"/>
    </source>
</evidence>
<keyword evidence="5" id="KW-1185">Reference proteome</keyword>
<evidence type="ECO:0000313" key="4">
    <source>
        <dbReference type="EMBL" id="SHG48494.1"/>
    </source>
</evidence>
<feature type="domain" description="Flavin reductase like" evidence="3">
    <location>
        <begin position="12"/>
        <end position="155"/>
    </location>
</feature>
<dbReference type="EMBL" id="FQVU01000003">
    <property type="protein sequence ID" value="SHG48494.1"/>
    <property type="molecule type" value="Genomic_DNA"/>
</dbReference>
<dbReference type="SMART" id="SM00903">
    <property type="entry name" value="Flavin_Reduct"/>
    <property type="match status" value="1"/>
</dbReference>
<keyword evidence="2" id="KW-0560">Oxidoreductase</keyword>
<protein>
    <submittedName>
        <fullName evidence="4">NADH-FMN oxidoreductase RutF, flavin reductase (DIM6/NTAB) family</fullName>
    </submittedName>
</protein>
<dbReference type="PANTHER" id="PTHR30466">
    <property type="entry name" value="FLAVIN REDUCTASE"/>
    <property type="match status" value="1"/>
</dbReference>
<dbReference type="InterPro" id="IPR002563">
    <property type="entry name" value="Flavin_Rdtase-like_dom"/>
</dbReference>
<sequence length="157" mass="16457">MTATELDLRRVFGAYPTGVAALAGVVDGAPVGMAASSFTTVSLDPALVSVCVAHSSATWPVLRRSARLGINVLGSDQEWVSRQFAAKGVDRFAGIGRRETDDGCVLLAGAAAWFDCSIAQEVRAGDHDIVVFAVHDLDIAEGVPPLVFHASTYRSLA</sequence>
<dbReference type="PANTHER" id="PTHR30466:SF11">
    <property type="entry name" value="FLAVIN-DEPENDENT MONOOXYGENASE, REDUCTASE SUBUNIT HSAB"/>
    <property type="match status" value="1"/>
</dbReference>
<name>A0A1M5K6W9_9ACTN</name>
<dbReference type="InterPro" id="IPR012349">
    <property type="entry name" value="Split_barrel_FMN-bd"/>
</dbReference>
<dbReference type="Pfam" id="PF01613">
    <property type="entry name" value="Flavin_Reduct"/>
    <property type="match status" value="1"/>
</dbReference>
<evidence type="ECO:0000313" key="5">
    <source>
        <dbReference type="Proteomes" id="UP000186132"/>
    </source>
</evidence>
<dbReference type="STRING" id="1206085.SAMN05443575_2070"/>
<dbReference type="Gene3D" id="2.30.110.10">
    <property type="entry name" value="Electron Transport, Fmn-binding Protein, Chain A"/>
    <property type="match status" value="1"/>
</dbReference>
<organism evidence="4 5">
    <name type="scientific">Jatrophihabitans endophyticus</name>
    <dbReference type="NCBI Taxonomy" id="1206085"/>
    <lineage>
        <taxon>Bacteria</taxon>
        <taxon>Bacillati</taxon>
        <taxon>Actinomycetota</taxon>
        <taxon>Actinomycetes</taxon>
        <taxon>Jatrophihabitantales</taxon>
        <taxon>Jatrophihabitantaceae</taxon>
        <taxon>Jatrophihabitans</taxon>
    </lineage>
</organism>
<dbReference type="SUPFAM" id="SSF50475">
    <property type="entry name" value="FMN-binding split barrel"/>
    <property type="match status" value="1"/>
</dbReference>
<dbReference type="AlphaFoldDB" id="A0A1M5K6W9"/>
<dbReference type="GO" id="GO:0010181">
    <property type="term" value="F:FMN binding"/>
    <property type="evidence" value="ECO:0007669"/>
    <property type="project" value="InterPro"/>
</dbReference>
<proteinExistence type="inferred from homology"/>
<gene>
    <name evidence="4" type="ORF">SAMN05443575_2070</name>
</gene>
<dbReference type="Proteomes" id="UP000186132">
    <property type="component" value="Unassembled WGS sequence"/>
</dbReference>
<accession>A0A1M5K6W9</accession>
<reference evidence="4 5" key="1">
    <citation type="submission" date="2016-11" db="EMBL/GenBank/DDBJ databases">
        <authorList>
            <person name="Jaros S."/>
            <person name="Januszkiewicz K."/>
            <person name="Wedrychowicz H."/>
        </authorList>
    </citation>
    <scope>NUCLEOTIDE SEQUENCE [LARGE SCALE GENOMIC DNA]</scope>
    <source>
        <strain evidence="4 5">DSM 45627</strain>
    </source>
</reference>
<dbReference type="RefSeq" id="WP_073389730.1">
    <property type="nucleotide sequence ID" value="NZ_FQVU01000003.1"/>
</dbReference>
<evidence type="ECO:0000259" key="3">
    <source>
        <dbReference type="SMART" id="SM00903"/>
    </source>
</evidence>
<dbReference type="InterPro" id="IPR050268">
    <property type="entry name" value="NADH-dep_flavin_reductase"/>
</dbReference>
<dbReference type="GO" id="GO:0042602">
    <property type="term" value="F:riboflavin reductase (NADPH) activity"/>
    <property type="evidence" value="ECO:0007669"/>
    <property type="project" value="TreeGrafter"/>
</dbReference>
<comment type="similarity">
    <text evidence="1">Belongs to the non-flavoprotein flavin reductase family.</text>
</comment>